<dbReference type="RefSeq" id="WP_133955087.1">
    <property type="nucleotide sequence ID" value="NZ_SORI01000001.1"/>
</dbReference>
<dbReference type="PROSITE" id="PS00840">
    <property type="entry name" value="SUMT_2"/>
    <property type="match status" value="1"/>
</dbReference>
<dbReference type="PANTHER" id="PTHR45790:SF3">
    <property type="entry name" value="S-ADENOSYL-L-METHIONINE-DEPENDENT UROPORPHYRINOGEN III METHYLTRANSFERASE, CHLOROPLASTIC"/>
    <property type="match status" value="1"/>
</dbReference>
<proteinExistence type="inferred from homology"/>
<dbReference type="Gene3D" id="3.30.950.10">
    <property type="entry name" value="Methyltransferase, Cobalt-precorrin-4 Transmethylase, Domain 2"/>
    <property type="match status" value="1"/>
</dbReference>
<evidence type="ECO:0000256" key="2">
    <source>
        <dbReference type="ARBA" id="ARBA00022603"/>
    </source>
</evidence>
<dbReference type="CDD" id="cd06578">
    <property type="entry name" value="HemD"/>
    <property type="match status" value="1"/>
</dbReference>
<evidence type="ECO:0000313" key="10">
    <source>
        <dbReference type="Proteomes" id="UP000295066"/>
    </source>
</evidence>
<dbReference type="InterPro" id="IPR036108">
    <property type="entry name" value="4pyrrol_syn_uPrphyn_synt_sf"/>
</dbReference>
<dbReference type="Gene3D" id="3.40.1010.10">
    <property type="entry name" value="Cobalt-precorrin-4 Transmethylase, Domain 1"/>
    <property type="match status" value="1"/>
</dbReference>
<dbReference type="EC" id="2.1.1.107" evidence="1"/>
<accession>A0A4R8MLB9</accession>
<dbReference type="InterPro" id="IPR050161">
    <property type="entry name" value="Siro_Cobalamin_biosynth"/>
</dbReference>
<evidence type="ECO:0000256" key="6">
    <source>
        <dbReference type="RuleBase" id="RU003960"/>
    </source>
</evidence>
<keyword evidence="3 6" id="KW-0808">Transferase</keyword>
<dbReference type="FunFam" id="3.40.1010.10:FF:000001">
    <property type="entry name" value="Siroheme synthase"/>
    <property type="match status" value="1"/>
</dbReference>
<dbReference type="EMBL" id="SORI01000001">
    <property type="protein sequence ID" value="TDY64866.1"/>
    <property type="molecule type" value="Genomic_DNA"/>
</dbReference>
<dbReference type="SUPFAM" id="SSF53790">
    <property type="entry name" value="Tetrapyrrole methylase"/>
    <property type="match status" value="1"/>
</dbReference>
<dbReference type="OrthoDB" id="9815856at2"/>
<dbReference type="Proteomes" id="UP000295066">
    <property type="component" value="Unassembled WGS sequence"/>
</dbReference>
<organism evidence="9 10">
    <name type="scientific">Aminivibrio pyruvatiphilus</name>
    <dbReference type="NCBI Taxonomy" id="1005740"/>
    <lineage>
        <taxon>Bacteria</taxon>
        <taxon>Thermotogati</taxon>
        <taxon>Synergistota</taxon>
        <taxon>Synergistia</taxon>
        <taxon>Synergistales</taxon>
        <taxon>Aminobacteriaceae</taxon>
        <taxon>Aminivibrio</taxon>
    </lineage>
</organism>
<name>A0A4R8MLB9_9BACT</name>
<reference evidence="9 10" key="1">
    <citation type="submission" date="2019-03" db="EMBL/GenBank/DDBJ databases">
        <title>Genomic Encyclopedia of Type Strains, Phase IV (KMG-IV): sequencing the most valuable type-strain genomes for metagenomic binning, comparative biology and taxonomic classification.</title>
        <authorList>
            <person name="Goeker M."/>
        </authorList>
    </citation>
    <scope>NUCLEOTIDE SEQUENCE [LARGE SCALE GENOMIC DNA]</scope>
    <source>
        <strain evidence="9 10">DSM 25964</strain>
    </source>
</reference>
<dbReference type="InterPro" id="IPR003043">
    <property type="entry name" value="Uropor_MeTrfase_CS"/>
</dbReference>
<dbReference type="Pfam" id="PF00590">
    <property type="entry name" value="TP_methylase"/>
    <property type="match status" value="1"/>
</dbReference>
<dbReference type="InterPro" id="IPR006366">
    <property type="entry name" value="CobA/CysG_C"/>
</dbReference>
<comment type="similarity">
    <text evidence="6">Belongs to the precorrin methyltransferase family.</text>
</comment>
<dbReference type="GO" id="GO:0032259">
    <property type="term" value="P:methylation"/>
    <property type="evidence" value="ECO:0007669"/>
    <property type="project" value="UniProtKB-KW"/>
</dbReference>
<keyword evidence="4" id="KW-0949">S-adenosyl-L-methionine</keyword>
<keyword evidence="2 6" id="KW-0489">Methyltransferase</keyword>
<dbReference type="Pfam" id="PF02602">
    <property type="entry name" value="HEM4"/>
    <property type="match status" value="1"/>
</dbReference>
<dbReference type="InterPro" id="IPR000878">
    <property type="entry name" value="4pyrrol_Mease"/>
</dbReference>
<evidence type="ECO:0000256" key="3">
    <source>
        <dbReference type="ARBA" id="ARBA00022679"/>
    </source>
</evidence>
<evidence type="ECO:0000256" key="1">
    <source>
        <dbReference type="ARBA" id="ARBA00012162"/>
    </source>
</evidence>
<sequence>MTVHLVGAGCAGPRWITLEALDLLRRADAVVYDSLIHPDLLQLAPRTCEFHAAGKRKGRASLKQPEINALLTELGKAKETVVRLKGGDPFVFGRGGEEALALEKEGIPWTYTPGITAAIGGLGRAGIPPTHRGLADSLTLATGHSEQNGAPRENLWKAVAEGGGTLAVYMGASSWGNLARFLEANGMAPETPCAAVTRGGWGCASTVRFPLSCSPSALRGPAVVTAGGTAGLALSPDRGPLAELKVAVVRPAPESWDTARFLESLGADGFSLPLLAEEELPFPGEEDLLAGADWIVLTSPRGAALLSGRTDLRTLRGKIASIGPGTTAALARTGLRADGEARPSTSEALASLLAGRVQPGERVVFFRNEAGSPLPEDAVRARGAAVVNIPAYRMVPGRPPGWDSYESLWEETGLDAVVFGSAALVRAWNTSGLSMPEGAVPVGWGTPCAAAAEGLLGLKALVMAEPTLESLAALLADLKKRKPTEEKE</sequence>
<dbReference type="NCBIfam" id="NF004790">
    <property type="entry name" value="PRK06136.1"/>
    <property type="match status" value="1"/>
</dbReference>
<dbReference type="GO" id="GO:0004852">
    <property type="term" value="F:uroporphyrinogen-III synthase activity"/>
    <property type="evidence" value="ECO:0007669"/>
    <property type="project" value="InterPro"/>
</dbReference>
<evidence type="ECO:0000256" key="4">
    <source>
        <dbReference type="ARBA" id="ARBA00022691"/>
    </source>
</evidence>
<evidence type="ECO:0000259" key="8">
    <source>
        <dbReference type="Pfam" id="PF02602"/>
    </source>
</evidence>
<evidence type="ECO:0000256" key="5">
    <source>
        <dbReference type="ARBA" id="ARBA00023244"/>
    </source>
</evidence>
<dbReference type="AlphaFoldDB" id="A0A4R8MLB9"/>
<dbReference type="InterPro" id="IPR035996">
    <property type="entry name" value="4pyrrol_Methylase_sf"/>
</dbReference>
<keyword evidence="5" id="KW-0627">Porphyrin biosynthesis</keyword>
<dbReference type="Gene3D" id="3.40.50.10090">
    <property type="match status" value="2"/>
</dbReference>
<dbReference type="GO" id="GO:0019354">
    <property type="term" value="P:siroheme biosynthetic process"/>
    <property type="evidence" value="ECO:0007669"/>
    <property type="project" value="InterPro"/>
</dbReference>
<dbReference type="SUPFAM" id="SSF69618">
    <property type="entry name" value="HemD-like"/>
    <property type="match status" value="1"/>
</dbReference>
<dbReference type="PANTHER" id="PTHR45790">
    <property type="entry name" value="SIROHEME SYNTHASE-RELATED"/>
    <property type="match status" value="1"/>
</dbReference>
<gene>
    <name evidence="9" type="ORF">C8D99_10111</name>
</gene>
<comment type="caution">
    <text evidence="9">The sequence shown here is derived from an EMBL/GenBank/DDBJ whole genome shotgun (WGS) entry which is preliminary data.</text>
</comment>
<keyword evidence="10" id="KW-1185">Reference proteome</keyword>
<feature type="domain" description="Tetrapyrrole biosynthesis uroporphyrinogen III synthase" evidence="8">
    <location>
        <begin position="259"/>
        <end position="472"/>
    </location>
</feature>
<feature type="domain" description="Tetrapyrrole methylase" evidence="7">
    <location>
        <begin position="2"/>
        <end position="207"/>
    </location>
</feature>
<dbReference type="InterPro" id="IPR014777">
    <property type="entry name" value="4pyrrole_Mease_sub1"/>
</dbReference>
<dbReference type="InterPro" id="IPR014776">
    <property type="entry name" value="4pyrrole_Mease_sub2"/>
</dbReference>
<dbReference type="NCBIfam" id="TIGR01469">
    <property type="entry name" value="cobA_cysG_Cterm"/>
    <property type="match status" value="1"/>
</dbReference>
<protein>
    <recommendedName>
        <fullName evidence="1">uroporphyrinogen-III C-methyltransferase</fullName>
        <ecNumber evidence="1">2.1.1.107</ecNumber>
    </recommendedName>
</protein>
<dbReference type="GO" id="GO:0004851">
    <property type="term" value="F:uroporphyrin-III C-methyltransferase activity"/>
    <property type="evidence" value="ECO:0007669"/>
    <property type="project" value="UniProtKB-EC"/>
</dbReference>
<dbReference type="InterPro" id="IPR003754">
    <property type="entry name" value="4pyrrol_synth_uPrphyn_synth"/>
</dbReference>
<evidence type="ECO:0000313" key="9">
    <source>
        <dbReference type="EMBL" id="TDY64866.1"/>
    </source>
</evidence>
<dbReference type="CDD" id="cd11642">
    <property type="entry name" value="SUMT"/>
    <property type="match status" value="1"/>
</dbReference>
<evidence type="ECO:0000259" key="7">
    <source>
        <dbReference type="Pfam" id="PF00590"/>
    </source>
</evidence>